<feature type="compositionally biased region" description="Polar residues" evidence="1">
    <location>
        <begin position="365"/>
        <end position="379"/>
    </location>
</feature>
<feature type="compositionally biased region" description="Pro residues" evidence="1">
    <location>
        <begin position="333"/>
        <end position="351"/>
    </location>
</feature>
<feature type="region of interest" description="Disordered" evidence="1">
    <location>
        <begin position="254"/>
        <end position="313"/>
    </location>
</feature>
<evidence type="ECO:0000313" key="3">
    <source>
        <dbReference type="Proteomes" id="UP000218811"/>
    </source>
</evidence>
<reference evidence="2 3" key="1">
    <citation type="journal article" date="2012" name="Science">
        <title>The Paleozoic origin of enzymatic lignin decomposition reconstructed from 31 fungal genomes.</title>
        <authorList>
            <person name="Floudas D."/>
            <person name="Binder M."/>
            <person name="Riley R."/>
            <person name="Barry K."/>
            <person name="Blanchette R.A."/>
            <person name="Henrissat B."/>
            <person name="Martinez A.T."/>
            <person name="Otillar R."/>
            <person name="Spatafora J.W."/>
            <person name="Yadav J.S."/>
            <person name="Aerts A."/>
            <person name="Benoit I."/>
            <person name="Boyd A."/>
            <person name="Carlson A."/>
            <person name="Copeland A."/>
            <person name="Coutinho P.M."/>
            <person name="de Vries R.P."/>
            <person name="Ferreira P."/>
            <person name="Findley K."/>
            <person name="Foster B."/>
            <person name="Gaskell J."/>
            <person name="Glotzer D."/>
            <person name="Gorecki P."/>
            <person name="Heitman J."/>
            <person name="Hesse C."/>
            <person name="Hori C."/>
            <person name="Igarashi K."/>
            <person name="Jurgens J.A."/>
            <person name="Kallen N."/>
            <person name="Kersten P."/>
            <person name="Kohler A."/>
            <person name="Kuees U."/>
            <person name="Kumar T.K.A."/>
            <person name="Kuo A."/>
            <person name="LaButti K."/>
            <person name="Larrondo L.F."/>
            <person name="Lindquist E."/>
            <person name="Ling A."/>
            <person name="Lombard V."/>
            <person name="Lucas S."/>
            <person name="Lundell T."/>
            <person name="Martin R."/>
            <person name="McLaughlin D.J."/>
            <person name="Morgenstern I."/>
            <person name="Morin E."/>
            <person name="Murat C."/>
            <person name="Nagy L.G."/>
            <person name="Nolan M."/>
            <person name="Ohm R.A."/>
            <person name="Patyshakuliyeva A."/>
            <person name="Rokas A."/>
            <person name="Ruiz-Duenas F.J."/>
            <person name="Sabat G."/>
            <person name="Salamov A."/>
            <person name="Samejima M."/>
            <person name="Schmutz J."/>
            <person name="Slot J.C."/>
            <person name="St John F."/>
            <person name="Stenlid J."/>
            <person name="Sun H."/>
            <person name="Sun S."/>
            <person name="Syed K."/>
            <person name="Tsang A."/>
            <person name="Wiebenga A."/>
            <person name="Young D."/>
            <person name="Pisabarro A."/>
            <person name="Eastwood D.C."/>
            <person name="Martin F."/>
            <person name="Cullen D."/>
            <person name="Grigoriev I.V."/>
            <person name="Hibbett D.S."/>
        </authorList>
    </citation>
    <scope>NUCLEOTIDE SEQUENCE [LARGE SCALE GENOMIC DNA]</scope>
    <source>
        <strain evidence="2 3">MD-104</strain>
    </source>
</reference>
<organism evidence="2 3">
    <name type="scientific">Wolfiporia cocos (strain MD-104)</name>
    <name type="common">Brown rot fungus</name>
    <dbReference type="NCBI Taxonomy" id="742152"/>
    <lineage>
        <taxon>Eukaryota</taxon>
        <taxon>Fungi</taxon>
        <taxon>Dikarya</taxon>
        <taxon>Basidiomycota</taxon>
        <taxon>Agaricomycotina</taxon>
        <taxon>Agaricomycetes</taxon>
        <taxon>Polyporales</taxon>
        <taxon>Phaeolaceae</taxon>
        <taxon>Wolfiporia</taxon>
    </lineage>
</organism>
<feature type="region of interest" description="Disordered" evidence="1">
    <location>
        <begin position="176"/>
        <end position="220"/>
    </location>
</feature>
<feature type="compositionally biased region" description="Low complexity" evidence="1">
    <location>
        <begin position="352"/>
        <end position="364"/>
    </location>
</feature>
<dbReference type="EMBL" id="KB467942">
    <property type="protein sequence ID" value="PCH38372.1"/>
    <property type="molecule type" value="Genomic_DNA"/>
</dbReference>
<feature type="compositionally biased region" description="Low complexity" evidence="1">
    <location>
        <begin position="188"/>
        <end position="197"/>
    </location>
</feature>
<proteinExistence type="predicted"/>
<name>A0A2H3J7X5_WOLCO</name>
<sequence>MASPHSFISTVSSSLPDLYAPPPSHDTSMQQVSMPNVFVIPPEEEQDETPPWCEFDAAEAAQEAHSTKPDIEAIDTALNLQQQVDNRAPAFHRALQNDSQDTVVLPKKGSLAQLKENVAYWDERTLHRRPYEGDRDIVEVFKVRRDEGMDECGKAQMQMKRSKTLRLRATQAFRSIKNVGKGARRPEASASSSSLASQVDSRGSMDYSEAGSLPSPGASQLKKRKSIAFSQFFTFSQHSRPVAAYPDVLRSPISPTSPSSAALPRYSTSTMPPLISPITSNARGLQSSPSLEDCVDASSDSPQLGPPLPRGKSFRKRISVLDLQRLFSSNSPPRSPALSSPPPSSPPPSSPSPTTESSRDPSSPVTTAHNFGASPSASEPHSLAESEASRTSSLSSFAFISNSSSPSPSNPELGIEQDKQSDCDGLEVEMQLNSLHFDSLEFNPGEFL</sequence>
<gene>
    <name evidence="2" type="ORF">WOLCODRAFT_136226</name>
</gene>
<feature type="compositionally biased region" description="Polar residues" evidence="1">
    <location>
        <begin position="1"/>
        <end position="15"/>
    </location>
</feature>
<evidence type="ECO:0000256" key="1">
    <source>
        <dbReference type="SAM" id="MobiDB-lite"/>
    </source>
</evidence>
<evidence type="ECO:0000313" key="2">
    <source>
        <dbReference type="EMBL" id="PCH38372.1"/>
    </source>
</evidence>
<feature type="compositionally biased region" description="Polar residues" evidence="1">
    <location>
        <begin position="266"/>
        <end position="290"/>
    </location>
</feature>
<dbReference type="OMA" id="EDNPPWC"/>
<dbReference type="Proteomes" id="UP000218811">
    <property type="component" value="Unassembled WGS sequence"/>
</dbReference>
<feature type="region of interest" description="Disordered" evidence="1">
    <location>
        <begin position="1"/>
        <end position="29"/>
    </location>
</feature>
<protein>
    <submittedName>
        <fullName evidence="2">Uncharacterized protein</fullName>
    </submittedName>
</protein>
<dbReference type="OrthoDB" id="3066311at2759"/>
<feature type="region of interest" description="Disordered" evidence="1">
    <location>
        <begin position="327"/>
        <end position="421"/>
    </location>
</feature>
<keyword evidence="3" id="KW-1185">Reference proteome</keyword>
<accession>A0A2H3J7X5</accession>
<feature type="compositionally biased region" description="Low complexity" evidence="1">
    <location>
        <begin position="389"/>
        <end position="413"/>
    </location>
</feature>
<dbReference type="AlphaFoldDB" id="A0A2H3J7X5"/>